<accession>A0ACC3SYV5</accession>
<gene>
    <name evidence="1" type="ORF">V1525DRAFT_408361</name>
</gene>
<protein>
    <submittedName>
        <fullName evidence="1">Regulator of chromosome condensation 1/beta-lactamase-inhibitor protein II</fullName>
    </submittedName>
</protein>
<organism evidence="1 2">
    <name type="scientific">Lipomyces kononenkoae</name>
    <name type="common">Yeast</name>
    <dbReference type="NCBI Taxonomy" id="34357"/>
    <lineage>
        <taxon>Eukaryota</taxon>
        <taxon>Fungi</taxon>
        <taxon>Dikarya</taxon>
        <taxon>Ascomycota</taxon>
        <taxon>Saccharomycotina</taxon>
        <taxon>Lipomycetes</taxon>
        <taxon>Lipomycetales</taxon>
        <taxon>Lipomycetaceae</taxon>
        <taxon>Lipomyces</taxon>
    </lineage>
</organism>
<evidence type="ECO:0000313" key="2">
    <source>
        <dbReference type="Proteomes" id="UP001433508"/>
    </source>
</evidence>
<sequence>MTNATSRTFSLFSFGSNAHCQLSHSSAEDIDEPTRVAVSLPSPVSGDDVAVSSNGNHTLLLISGQVYATGDNTYGQCFVSPSSTGTRRLSTFHKIDNACFGGRPRFIAAGWDFSVVITSLSTHDEIYVAGHGPRGQLGIDESITVALTPQHIRDFPPLGRRVRQICAGMGHAVVLLDDGSVYGWGQSRKGQLGPANTLSVACWTPTRVDFCNDDGFVPAKLVCGREFSAAIDTAGKVIVLHSGKDIHGIRNVPGPETVAGWTDFQSGWTTLHVLLDSGDVVSWGNNSHCQHVPKEAATLPFFVRISCGSEHTLALGRHGKVYAWGWGEHGNCGRLEGDEVNVRRARPVFGADANEIVYLGAGCATSWIGSLS</sequence>
<name>A0ACC3SYV5_LIPKO</name>
<comment type="caution">
    <text evidence="1">The sequence shown here is derived from an EMBL/GenBank/DDBJ whole genome shotgun (WGS) entry which is preliminary data.</text>
</comment>
<proteinExistence type="predicted"/>
<reference evidence="2" key="1">
    <citation type="journal article" date="2024" name="Front. Bioeng. Biotechnol.">
        <title>Genome-scale model development and genomic sequencing of the oleaginous clade Lipomyces.</title>
        <authorList>
            <person name="Czajka J.J."/>
            <person name="Han Y."/>
            <person name="Kim J."/>
            <person name="Mondo S.J."/>
            <person name="Hofstad B.A."/>
            <person name="Robles A."/>
            <person name="Haridas S."/>
            <person name="Riley R."/>
            <person name="LaButti K."/>
            <person name="Pangilinan J."/>
            <person name="Andreopoulos W."/>
            <person name="Lipzen A."/>
            <person name="Yan J."/>
            <person name="Wang M."/>
            <person name="Ng V."/>
            <person name="Grigoriev I.V."/>
            <person name="Spatafora J.W."/>
            <person name="Magnuson J.K."/>
            <person name="Baker S.E."/>
            <person name="Pomraning K.R."/>
        </authorList>
    </citation>
    <scope>NUCLEOTIDE SEQUENCE [LARGE SCALE GENOMIC DNA]</scope>
    <source>
        <strain evidence="2">CBS 7786</strain>
    </source>
</reference>
<dbReference type="Proteomes" id="UP001433508">
    <property type="component" value="Unassembled WGS sequence"/>
</dbReference>
<keyword evidence="2" id="KW-1185">Reference proteome</keyword>
<evidence type="ECO:0000313" key="1">
    <source>
        <dbReference type="EMBL" id="KAK9235972.1"/>
    </source>
</evidence>
<dbReference type="EMBL" id="MU971399">
    <property type="protein sequence ID" value="KAK9235972.1"/>
    <property type="molecule type" value="Genomic_DNA"/>
</dbReference>